<dbReference type="EMBL" id="JAFJYH010000346">
    <property type="protein sequence ID" value="KAG4412892.1"/>
    <property type="molecule type" value="Genomic_DNA"/>
</dbReference>
<evidence type="ECO:0008006" key="5">
    <source>
        <dbReference type="Google" id="ProtNLM"/>
    </source>
</evidence>
<name>A0A8H7T5N9_9HELO</name>
<feature type="transmembrane region" description="Helical" evidence="2">
    <location>
        <begin position="794"/>
        <end position="815"/>
    </location>
</feature>
<dbReference type="AlphaFoldDB" id="A0A8H7T5N9"/>
<keyword evidence="2" id="KW-0812">Transmembrane</keyword>
<gene>
    <name evidence="3" type="ORF">IFR04_013966</name>
</gene>
<feature type="compositionally biased region" description="Polar residues" evidence="1">
    <location>
        <begin position="17"/>
        <end position="30"/>
    </location>
</feature>
<keyword evidence="2" id="KW-1133">Transmembrane helix</keyword>
<feature type="compositionally biased region" description="Pro residues" evidence="1">
    <location>
        <begin position="98"/>
        <end position="107"/>
    </location>
</feature>
<feature type="transmembrane region" description="Helical" evidence="2">
    <location>
        <begin position="323"/>
        <end position="342"/>
    </location>
</feature>
<comment type="caution">
    <text evidence="3">The sequence shown here is derived from an EMBL/GenBank/DDBJ whole genome shotgun (WGS) entry which is preliminary data.</text>
</comment>
<dbReference type="OrthoDB" id="4721035at2759"/>
<proteinExistence type="predicted"/>
<feature type="transmembrane region" description="Helical" evidence="2">
    <location>
        <begin position="213"/>
        <end position="238"/>
    </location>
</feature>
<evidence type="ECO:0000313" key="4">
    <source>
        <dbReference type="Proteomes" id="UP000664132"/>
    </source>
</evidence>
<feature type="transmembrane region" description="Helical" evidence="2">
    <location>
        <begin position="258"/>
        <end position="284"/>
    </location>
</feature>
<feature type="region of interest" description="Disordered" evidence="1">
    <location>
        <begin position="1"/>
        <end position="60"/>
    </location>
</feature>
<reference evidence="3" key="1">
    <citation type="submission" date="2021-02" db="EMBL/GenBank/DDBJ databases">
        <title>Genome sequence Cadophora malorum strain M34.</title>
        <authorList>
            <person name="Stefanovic E."/>
            <person name="Vu D."/>
            <person name="Scully C."/>
            <person name="Dijksterhuis J."/>
            <person name="Roader J."/>
            <person name="Houbraken J."/>
        </authorList>
    </citation>
    <scope>NUCLEOTIDE SEQUENCE</scope>
    <source>
        <strain evidence="3">M34</strain>
    </source>
</reference>
<feature type="compositionally biased region" description="Polar residues" evidence="1">
    <location>
        <begin position="110"/>
        <end position="130"/>
    </location>
</feature>
<keyword evidence="4" id="KW-1185">Reference proteome</keyword>
<feature type="region of interest" description="Disordered" evidence="1">
    <location>
        <begin position="85"/>
        <end position="158"/>
    </location>
</feature>
<evidence type="ECO:0000256" key="2">
    <source>
        <dbReference type="SAM" id="Phobius"/>
    </source>
</evidence>
<organism evidence="3 4">
    <name type="scientific">Cadophora malorum</name>
    <dbReference type="NCBI Taxonomy" id="108018"/>
    <lineage>
        <taxon>Eukaryota</taxon>
        <taxon>Fungi</taxon>
        <taxon>Dikarya</taxon>
        <taxon>Ascomycota</taxon>
        <taxon>Pezizomycotina</taxon>
        <taxon>Leotiomycetes</taxon>
        <taxon>Helotiales</taxon>
        <taxon>Ploettnerulaceae</taxon>
        <taxon>Cadophora</taxon>
    </lineage>
</organism>
<sequence>MSKQPADRRSLLKPQISDLSDSPSMHSTPSPDLRGTFSRADTMSGDFTDPSPRYTSPIPTIHAFQPMDSQVQGLGISDRRQSIQRVPVGSRNSVPISPLDPPTPFTPSPNARSSPNIGQYGNSPGTSAPGSANPLLSPAWNNDGSRGPSLEEQDITKGKNVMVDNVDLGYESARDQRSGPPSMNNDNNDTTRLFAPVPGCAAKHDIHSRRRSWLSISILFLSVYSTLFSGIYLVLAIVQPRYGRAIHSGGKLTPETASILFALFAKTIELSFVTVFVTFLGQVLSRRSLVKSSRGVTIAEMTMRTWVVQPGFMITHWQALQHVGFTVLGCITLTAAFMAMFYTTASDALVSPHLKFGKWEDKEMVGLVKASYANPPYIEQSCKTPISTKADPLYAGLTCLSVEYAGQAYHNSITFLDTWASINAGGTGVSSDMSGRPPAPAMLHDNTTVVGSWVATNTSDMTAAYEKYKRIVNNVTVSMPHAGIFDAARAPQNGVLQPEELAGVGEYSIEAAVVSPSLNVLCANLNKTELAPLIYTEFPDAITTNTSGIPDQLQAYDGFANDVQVIPGKDYLNSTVVDDIFEWGPTHGRQPPIFPMYPIEYNSLTNITVANSDSVYMLIKAADVSTPDYTICQLRSYLSPNCSTFYNVSGMSGGRLESRCQEDNRMAYNRSVDNAPLGPRNLDWRNVGSQWMLSLSLNTGISNANSSTSRLLAQLIPTVPGWGDVKLNALTPSISETLAVMAGSTLLLSSTDATFLHYWNYTAMVLDPGIYEKFNATITSQQYTSGVTQKWQGMFYIVLALVFATNVFCLTYFCVRNGLVTDFTELQNLFSLAVNSPPSARLHGSCGGGPQGDQLNVDFHTLVDDHSGHFYMKEGVDVRNGRAYDMRRRNSPVNLRHLKSMTSYSKLSTPRGSWL</sequence>
<evidence type="ECO:0000313" key="3">
    <source>
        <dbReference type="EMBL" id="KAG4412892.1"/>
    </source>
</evidence>
<accession>A0A8H7T5N9</accession>
<protein>
    <recommendedName>
        <fullName evidence="5">Mcm2 3 5 family protein</fullName>
    </recommendedName>
</protein>
<dbReference type="Proteomes" id="UP000664132">
    <property type="component" value="Unassembled WGS sequence"/>
</dbReference>
<feature type="compositionally biased region" description="Basic and acidic residues" evidence="1">
    <location>
        <begin position="1"/>
        <end position="10"/>
    </location>
</feature>
<keyword evidence="2" id="KW-0472">Membrane</keyword>
<evidence type="ECO:0000256" key="1">
    <source>
        <dbReference type="SAM" id="MobiDB-lite"/>
    </source>
</evidence>